<gene>
    <name evidence="3" type="ORF">AMAG_13896</name>
</gene>
<sequence length="584" mass="64764">MGGNGFSIIQDSAVVTFQALHDQASALAFALPKISSTVVTNDAAIEFRTVSKVAVGSLVAWFMLKAFKEAMANRRLARKLRAQGIPEQKLQSRWWMLGLQRYLVGHAVEPSPHLFSECRASQQLPIIHGEDVDGWGCSDAPKVYLFRLFLGIPVVVLADPKALHAMLTLKSYSFVKPTNPVKLVSNITGTMGMLMIEGDVHKRHRRIANPLFNLKALKPLVPAILASLDEFFALVDQQPASTLIPFHELSSQLTLNAIGHAAMGYNFDAFNGQGSRVTAAYRNMLQHTSLTPWTLLTLQFPGTIGKIPTLQSHRFQNAFKVVESAVKDMLQNASKHPDGHMLIHELLRQNEQDVLSEYELVCEVRSFLGAGHETTAAAISSLVLLLALHPTIQQELHDEVESTAVALEDSDALAKLPLLNKVINEMFRLYPPTFTTYREAATDVTLPMAALGAIEIPAGTRFEIPIRAIHMDPSIWGDDAAMWNPHRWDTIDLVHGTSDVSANRIVKGRRQIGPYDFMPFLAGPRACVGRQFALMELRLFLAGIVQRYTLKTDIKSMDDANLTCAITMRSTNAWVRFEQRSARA</sequence>
<feature type="binding site" description="axial binding residue" evidence="2">
    <location>
        <position position="527"/>
    </location>
    <ligand>
        <name>heme</name>
        <dbReference type="ChEBI" id="CHEBI:30413"/>
    </ligand>
    <ligandPart>
        <name>Fe</name>
        <dbReference type="ChEBI" id="CHEBI:18248"/>
    </ligandPart>
</feature>
<dbReference type="Gene3D" id="1.10.630.10">
    <property type="entry name" value="Cytochrome P450"/>
    <property type="match status" value="1"/>
</dbReference>
<dbReference type="InterPro" id="IPR001128">
    <property type="entry name" value="Cyt_P450"/>
</dbReference>
<keyword evidence="2" id="KW-0479">Metal-binding</keyword>
<evidence type="ECO:0000256" key="1">
    <source>
        <dbReference type="ARBA" id="ARBA00010617"/>
    </source>
</evidence>
<dbReference type="PRINTS" id="PR00463">
    <property type="entry name" value="EP450I"/>
</dbReference>
<dbReference type="Pfam" id="PF00067">
    <property type="entry name" value="p450"/>
    <property type="match status" value="1"/>
</dbReference>
<protein>
    <recommendedName>
        <fullName evidence="5">Cytochrome P450</fullName>
    </recommendedName>
</protein>
<dbReference type="PANTHER" id="PTHR24305">
    <property type="entry name" value="CYTOCHROME P450"/>
    <property type="match status" value="1"/>
</dbReference>
<dbReference type="GO" id="GO:0020037">
    <property type="term" value="F:heme binding"/>
    <property type="evidence" value="ECO:0007669"/>
    <property type="project" value="InterPro"/>
</dbReference>
<reference evidence="3 4" key="1">
    <citation type="submission" date="2009-11" db="EMBL/GenBank/DDBJ databases">
        <title>Annotation of Allomyces macrogynus ATCC 38327.</title>
        <authorList>
            <consortium name="The Broad Institute Genome Sequencing Platform"/>
            <person name="Russ C."/>
            <person name="Cuomo C."/>
            <person name="Burger G."/>
            <person name="Gray M.W."/>
            <person name="Holland P.W.H."/>
            <person name="King N."/>
            <person name="Lang F.B.F."/>
            <person name="Roger A.J."/>
            <person name="Ruiz-Trillo I."/>
            <person name="Young S.K."/>
            <person name="Zeng Q."/>
            <person name="Gargeya S."/>
            <person name="Fitzgerald M."/>
            <person name="Haas B."/>
            <person name="Abouelleil A."/>
            <person name="Alvarado L."/>
            <person name="Arachchi H.M."/>
            <person name="Berlin A."/>
            <person name="Chapman S.B."/>
            <person name="Gearin G."/>
            <person name="Goldberg J."/>
            <person name="Griggs A."/>
            <person name="Gujja S."/>
            <person name="Hansen M."/>
            <person name="Heiman D."/>
            <person name="Howarth C."/>
            <person name="Larimer J."/>
            <person name="Lui A."/>
            <person name="MacDonald P.J.P."/>
            <person name="McCowen C."/>
            <person name="Montmayeur A."/>
            <person name="Murphy C."/>
            <person name="Neiman D."/>
            <person name="Pearson M."/>
            <person name="Priest M."/>
            <person name="Roberts A."/>
            <person name="Saif S."/>
            <person name="Shea T."/>
            <person name="Sisk P."/>
            <person name="Stolte C."/>
            <person name="Sykes S."/>
            <person name="Wortman J."/>
            <person name="Nusbaum C."/>
            <person name="Birren B."/>
        </authorList>
    </citation>
    <scope>NUCLEOTIDE SEQUENCE [LARGE SCALE GENOMIC DNA]</scope>
    <source>
        <strain evidence="3 4">ATCC 38327</strain>
    </source>
</reference>
<dbReference type="GO" id="GO:0005506">
    <property type="term" value="F:iron ion binding"/>
    <property type="evidence" value="ECO:0007669"/>
    <property type="project" value="InterPro"/>
</dbReference>
<dbReference type="GO" id="GO:0004497">
    <property type="term" value="F:monooxygenase activity"/>
    <property type="evidence" value="ECO:0007669"/>
    <property type="project" value="InterPro"/>
</dbReference>
<evidence type="ECO:0000313" key="3">
    <source>
        <dbReference type="EMBL" id="KNE69021.1"/>
    </source>
</evidence>
<dbReference type="OrthoDB" id="1470350at2759"/>
<evidence type="ECO:0000256" key="2">
    <source>
        <dbReference type="PIRSR" id="PIRSR602401-1"/>
    </source>
</evidence>
<keyword evidence="4" id="KW-1185">Reference proteome</keyword>
<dbReference type="InterPro" id="IPR036396">
    <property type="entry name" value="Cyt_P450_sf"/>
</dbReference>
<keyword evidence="2" id="KW-0349">Heme</keyword>
<dbReference type="InterPro" id="IPR050121">
    <property type="entry name" value="Cytochrome_P450_monoxygenase"/>
</dbReference>
<dbReference type="eggNOG" id="KOG0157">
    <property type="taxonomic scope" value="Eukaryota"/>
</dbReference>
<comment type="cofactor">
    <cofactor evidence="2">
        <name>heme</name>
        <dbReference type="ChEBI" id="CHEBI:30413"/>
    </cofactor>
</comment>
<evidence type="ECO:0000313" key="4">
    <source>
        <dbReference type="Proteomes" id="UP000054350"/>
    </source>
</evidence>
<organism evidence="3 4">
    <name type="scientific">Allomyces macrogynus (strain ATCC 38327)</name>
    <name type="common">Allomyces javanicus var. macrogynus</name>
    <dbReference type="NCBI Taxonomy" id="578462"/>
    <lineage>
        <taxon>Eukaryota</taxon>
        <taxon>Fungi</taxon>
        <taxon>Fungi incertae sedis</taxon>
        <taxon>Blastocladiomycota</taxon>
        <taxon>Blastocladiomycetes</taxon>
        <taxon>Blastocladiales</taxon>
        <taxon>Blastocladiaceae</taxon>
        <taxon>Allomyces</taxon>
    </lineage>
</organism>
<dbReference type="GO" id="GO:0016705">
    <property type="term" value="F:oxidoreductase activity, acting on paired donors, with incorporation or reduction of molecular oxygen"/>
    <property type="evidence" value="ECO:0007669"/>
    <property type="project" value="InterPro"/>
</dbReference>
<dbReference type="PANTHER" id="PTHR24305:SF166">
    <property type="entry name" value="CYTOCHROME P450 12A4, MITOCHONDRIAL-RELATED"/>
    <property type="match status" value="1"/>
</dbReference>
<accession>A0A0L0T2R1</accession>
<dbReference type="AlphaFoldDB" id="A0A0L0T2R1"/>
<dbReference type="SUPFAM" id="SSF48264">
    <property type="entry name" value="Cytochrome P450"/>
    <property type="match status" value="1"/>
</dbReference>
<dbReference type="VEuPathDB" id="FungiDB:AMAG_13896"/>
<reference evidence="4" key="2">
    <citation type="submission" date="2009-11" db="EMBL/GenBank/DDBJ databases">
        <title>The Genome Sequence of Allomyces macrogynus strain ATCC 38327.</title>
        <authorList>
            <consortium name="The Broad Institute Genome Sequencing Platform"/>
            <person name="Russ C."/>
            <person name="Cuomo C."/>
            <person name="Shea T."/>
            <person name="Young S.K."/>
            <person name="Zeng Q."/>
            <person name="Koehrsen M."/>
            <person name="Haas B."/>
            <person name="Borodovsky M."/>
            <person name="Guigo R."/>
            <person name="Alvarado L."/>
            <person name="Berlin A."/>
            <person name="Borenstein D."/>
            <person name="Chen Z."/>
            <person name="Engels R."/>
            <person name="Freedman E."/>
            <person name="Gellesch M."/>
            <person name="Goldberg J."/>
            <person name="Griggs A."/>
            <person name="Gujja S."/>
            <person name="Heiman D."/>
            <person name="Hepburn T."/>
            <person name="Howarth C."/>
            <person name="Jen D."/>
            <person name="Larson L."/>
            <person name="Lewis B."/>
            <person name="Mehta T."/>
            <person name="Park D."/>
            <person name="Pearson M."/>
            <person name="Roberts A."/>
            <person name="Saif S."/>
            <person name="Shenoy N."/>
            <person name="Sisk P."/>
            <person name="Stolte C."/>
            <person name="Sykes S."/>
            <person name="Walk T."/>
            <person name="White J."/>
            <person name="Yandava C."/>
            <person name="Burger G."/>
            <person name="Gray M.W."/>
            <person name="Holland P.W.H."/>
            <person name="King N."/>
            <person name="Lang F.B.F."/>
            <person name="Roger A.J."/>
            <person name="Ruiz-Trillo I."/>
            <person name="Lander E."/>
            <person name="Nusbaum C."/>
        </authorList>
    </citation>
    <scope>NUCLEOTIDE SEQUENCE [LARGE SCALE GENOMIC DNA]</scope>
    <source>
        <strain evidence="4">ATCC 38327</strain>
    </source>
</reference>
<dbReference type="EMBL" id="GG745359">
    <property type="protein sequence ID" value="KNE69021.1"/>
    <property type="molecule type" value="Genomic_DNA"/>
</dbReference>
<evidence type="ECO:0008006" key="5">
    <source>
        <dbReference type="Google" id="ProtNLM"/>
    </source>
</evidence>
<dbReference type="Proteomes" id="UP000054350">
    <property type="component" value="Unassembled WGS sequence"/>
</dbReference>
<name>A0A0L0T2R1_ALLM3</name>
<dbReference type="OMA" id="VINEMFR"/>
<dbReference type="InterPro" id="IPR002401">
    <property type="entry name" value="Cyt_P450_E_grp-I"/>
</dbReference>
<keyword evidence="2" id="KW-0408">Iron</keyword>
<dbReference type="PRINTS" id="PR00385">
    <property type="entry name" value="P450"/>
</dbReference>
<proteinExistence type="inferred from homology"/>
<comment type="similarity">
    <text evidence="1">Belongs to the cytochrome P450 family.</text>
</comment>
<dbReference type="STRING" id="578462.A0A0L0T2R1"/>